<accession>B0WLY3</accession>
<dbReference type="InParanoid" id="B0WLY3"/>
<organism>
    <name type="scientific">Culex quinquefasciatus</name>
    <name type="common">Southern house mosquito</name>
    <name type="synonym">Culex pungens</name>
    <dbReference type="NCBI Taxonomy" id="7176"/>
    <lineage>
        <taxon>Eukaryota</taxon>
        <taxon>Metazoa</taxon>
        <taxon>Ecdysozoa</taxon>
        <taxon>Arthropoda</taxon>
        <taxon>Hexapoda</taxon>
        <taxon>Insecta</taxon>
        <taxon>Pterygota</taxon>
        <taxon>Neoptera</taxon>
        <taxon>Endopterygota</taxon>
        <taxon>Diptera</taxon>
        <taxon>Nematocera</taxon>
        <taxon>Culicoidea</taxon>
        <taxon>Culicidae</taxon>
        <taxon>Culicinae</taxon>
        <taxon>Culicini</taxon>
        <taxon>Culex</taxon>
        <taxon>Culex</taxon>
    </lineage>
</organism>
<gene>
    <name evidence="3" type="primary">6040290</name>
    <name evidence="2" type="ORF">CpipJ_CPIJ008333</name>
</gene>
<reference evidence="2" key="1">
    <citation type="submission" date="2007-03" db="EMBL/GenBank/DDBJ databases">
        <title>Annotation of Culex pipiens quinquefasciatus.</title>
        <authorList>
            <consortium name="The Broad Institute Genome Sequencing Platform"/>
            <person name="Atkinson P.W."/>
            <person name="Hemingway J."/>
            <person name="Christensen B.M."/>
            <person name="Higgs S."/>
            <person name="Kodira C."/>
            <person name="Hannick L."/>
            <person name="Megy K."/>
            <person name="O'Leary S."/>
            <person name="Pearson M."/>
            <person name="Haas B.J."/>
            <person name="Mauceli E."/>
            <person name="Wortman J.R."/>
            <person name="Lee N.H."/>
            <person name="Guigo R."/>
            <person name="Stanke M."/>
            <person name="Alvarado L."/>
            <person name="Amedeo P."/>
            <person name="Antoine C.H."/>
            <person name="Arensburger P."/>
            <person name="Bidwell S.L."/>
            <person name="Crawford M."/>
            <person name="Camaro F."/>
            <person name="Devon K."/>
            <person name="Engels R."/>
            <person name="Hammond M."/>
            <person name="Howarth C."/>
            <person name="Koehrsen M."/>
            <person name="Lawson D."/>
            <person name="Montgomery P."/>
            <person name="Nene V."/>
            <person name="Nusbaum C."/>
            <person name="Puiu D."/>
            <person name="Romero-Severson J."/>
            <person name="Severson D.W."/>
            <person name="Shumway M."/>
            <person name="Sisk P."/>
            <person name="Stolte C."/>
            <person name="Zeng Q."/>
            <person name="Eisenstadt E."/>
            <person name="Fraser-Liggett C."/>
            <person name="Strausberg R."/>
            <person name="Galagan J."/>
            <person name="Birren B."/>
            <person name="Collins F.H."/>
        </authorList>
    </citation>
    <scope>NUCLEOTIDE SEQUENCE [LARGE SCALE GENOMIC DNA]</scope>
    <source>
        <strain evidence="2">JHB</strain>
    </source>
</reference>
<evidence type="ECO:0000313" key="4">
    <source>
        <dbReference type="Proteomes" id="UP000002320"/>
    </source>
</evidence>
<dbReference type="HOGENOM" id="CLU_2485532_0_0_1"/>
<dbReference type="KEGG" id="cqu:CpipJ_CPIJ008333"/>
<proteinExistence type="predicted"/>
<feature type="chain" id="PRO_5014566830" evidence="1">
    <location>
        <begin position="18"/>
        <end position="87"/>
    </location>
</feature>
<dbReference type="AlphaFoldDB" id="B0WLY3"/>
<name>B0WLY3_CULQU</name>
<keyword evidence="4" id="KW-1185">Reference proteome</keyword>
<evidence type="ECO:0000313" key="2">
    <source>
        <dbReference type="EMBL" id="EDS30781.1"/>
    </source>
</evidence>
<protein>
    <submittedName>
        <fullName evidence="2 3">Uncharacterized protein</fullName>
    </submittedName>
</protein>
<evidence type="ECO:0000256" key="1">
    <source>
        <dbReference type="SAM" id="SignalP"/>
    </source>
</evidence>
<dbReference type="EMBL" id="DS231992">
    <property type="protein sequence ID" value="EDS30781.1"/>
    <property type="molecule type" value="Genomic_DNA"/>
</dbReference>
<feature type="signal peptide" evidence="1">
    <location>
        <begin position="1"/>
        <end position="17"/>
    </location>
</feature>
<dbReference type="Proteomes" id="UP000002320">
    <property type="component" value="Unassembled WGS sequence"/>
</dbReference>
<sequence length="87" mass="8991">MAVRGRMVTLSAFFVEAAPVTVTQQPSKVARSLDGDLLDSTSSWQLHNLLIGFSLCVTSNVRSSGMNEASTVAATAGGDVSAAGEMD</sequence>
<keyword evidence="1" id="KW-0732">Signal</keyword>
<reference evidence="3" key="2">
    <citation type="submission" date="2020-05" db="UniProtKB">
        <authorList>
            <consortium name="EnsemblMetazoa"/>
        </authorList>
    </citation>
    <scope>IDENTIFICATION</scope>
    <source>
        <strain evidence="3">JHB</strain>
    </source>
</reference>
<dbReference type="EnsemblMetazoa" id="CPIJ008333-RA">
    <property type="protein sequence ID" value="CPIJ008333-PA"/>
    <property type="gene ID" value="CPIJ008333"/>
</dbReference>
<evidence type="ECO:0000313" key="3">
    <source>
        <dbReference type="EnsemblMetazoa" id="CPIJ008333-PA"/>
    </source>
</evidence>
<dbReference type="VEuPathDB" id="VectorBase:CPIJ008333"/>